<comment type="caution">
    <text evidence="2">The sequence shown here is derived from an EMBL/GenBank/DDBJ whole genome shotgun (WGS) entry which is preliminary data.</text>
</comment>
<dbReference type="InterPro" id="IPR011047">
    <property type="entry name" value="Quinoprotein_ADH-like_sf"/>
</dbReference>
<feature type="chain" id="PRO_5021330884" description="T9SS C-terminal target domain-containing protein" evidence="1">
    <location>
        <begin position="28"/>
        <end position="568"/>
    </location>
</feature>
<evidence type="ECO:0000256" key="1">
    <source>
        <dbReference type="SAM" id="SignalP"/>
    </source>
</evidence>
<dbReference type="PANTHER" id="PTHR35580">
    <property type="entry name" value="CELL SURFACE GLYCOPROTEIN (S-LAYER PROTEIN)-LIKE PROTEIN"/>
    <property type="match status" value="1"/>
</dbReference>
<dbReference type="InterPro" id="IPR010620">
    <property type="entry name" value="SBBP_repeat"/>
</dbReference>
<dbReference type="SUPFAM" id="SSF101898">
    <property type="entry name" value="NHL repeat"/>
    <property type="match status" value="1"/>
</dbReference>
<dbReference type="PANTHER" id="PTHR35580:SF1">
    <property type="entry name" value="PHYTASE-LIKE DOMAIN-CONTAINING PROTEIN"/>
    <property type="match status" value="1"/>
</dbReference>
<dbReference type="Pfam" id="PF06739">
    <property type="entry name" value="SBBP"/>
    <property type="match status" value="2"/>
</dbReference>
<evidence type="ECO:0000313" key="3">
    <source>
        <dbReference type="Proteomes" id="UP000317646"/>
    </source>
</evidence>
<dbReference type="AlphaFoldDB" id="A0A502GD50"/>
<accession>A0A502GD50</accession>
<protein>
    <recommendedName>
        <fullName evidence="4">T9SS C-terminal target domain-containing protein</fullName>
    </recommendedName>
</protein>
<gene>
    <name evidence="2" type="ORF">EAH73_21865</name>
</gene>
<dbReference type="EMBL" id="RCYZ01000014">
    <property type="protein sequence ID" value="TPG58966.1"/>
    <property type="molecule type" value="Genomic_DNA"/>
</dbReference>
<dbReference type="SUPFAM" id="SSF50998">
    <property type="entry name" value="Quinoprotein alcohol dehydrogenase-like"/>
    <property type="match status" value="1"/>
</dbReference>
<sequence>MQHIYCTLRILFVAFLLGAATAGVARAQVPGFDYAAVHGGPAPSQSQTNSVATDKQGNAYVTGIFRGSIVLGTTTLTAVGDYDLFVAKRDAAGAYQWAAQAGGSGWDISNALAVDASGNVHVTGYCIGNSARFGPLKLFDAANLAPFDGLGYNLFVATLSADGTWQRLVRAGGLDVNNYLIGTSIAVDSQGNAYVAGSFRGQDARFGAIRLANEGTYNVFAACLGPAGTWRWAVSGGGNGYDAGRGIAVDDRDGVYLTGNFSSTALQLGPQRLPNASVFSNNGFVAKLNATTGAWQWAAPISSAHGGGGAAIAVDGRGDPSLTGWLGGGTAAVGALRLDKSTTDADLLVAKFDGATGACRWAVRGGGPGAEFGLGIALDVDGTAYVGGTFEGEAATFGQVSLRSAGKRDAVVASLDAAGQWRWALGGGGPGDDNGAAVAADGLRGAYVAGTFDGRTAAFGGIVLETGPPLSEYVTNRGFLARASDLALRSPAADLTLWPNPGRRGAPVWATGLPAGQAVQVFDRLGRLLVADARPGYPAQGLALPAALPSGAYVVRCGALVRRLVLVD</sequence>
<keyword evidence="3" id="KW-1185">Reference proteome</keyword>
<dbReference type="InterPro" id="IPR052918">
    <property type="entry name" value="Motility_Chemotaxis_Reg"/>
</dbReference>
<name>A0A502GD50_9BACT</name>
<dbReference type="Proteomes" id="UP000317646">
    <property type="component" value="Unassembled WGS sequence"/>
</dbReference>
<organism evidence="2 3">
    <name type="scientific">Hymenobacter nivis</name>
    <dbReference type="NCBI Taxonomy" id="1850093"/>
    <lineage>
        <taxon>Bacteria</taxon>
        <taxon>Pseudomonadati</taxon>
        <taxon>Bacteroidota</taxon>
        <taxon>Cytophagia</taxon>
        <taxon>Cytophagales</taxon>
        <taxon>Hymenobacteraceae</taxon>
        <taxon>Hymenobacter</taxon>
    </lineage>
</organism>
<evidence type="ECO:0008006" key="4">
    <source>
        <dbReference type="Google" id="ProtNLM"/>
    </source>
</evidence>
<feature type="signal peptide" evidence="1">
    <location>
        <begin position="1"/>
        <end position="27"/>
    </location>
</feature>
<evidence type="ECO:0000313" key="2">
    <source>
        <dbReference type="EMBL" id="TPG58966.1"/>
    </source>
</evidence>
<reference evidence="2 3" key="1">
    <citation type="journal article" date="2019" name="Environ. Microbiol.">
        <title>Species interactions and distinct microbial communities in high Arctic permafrost affected cryosols are associated with the CH4 and CO2 gas fluxes.</title>
        <authorList>
            <person name="Altshuler I."/>
            <person name="Hamel J."/>
            <person name="Turney S."/>
            <person name="Magnuson E."/>
            <person name="Levesque R."/>
            <person name="Greer C."/>
            <person name="Whyte L.G."/>
        </authorList>
    </citation>
    <scope>NUCLEOTIDE SEQUENCE [LARGE SCALE GENOMIC DNA]</scope>
    <source>
        <strain evidence="2 3">S9.2P</strain>
    </source>
</reference>
<keyword evidence="1" id="KW-0732">Signal</keyword>
<proteinExistence type="predicted"/>